<reference evidence="3 4" key="1">
    <citation type="submission" date="2018-03" db="EMBL/GenBank/DDBJ databases">
        <authorList>
            <person name="Keele B.F."/>
        </authorList>
    </citation>
    <scope>NUCLEOTIDE SEQUENCE [LARGE SCALE GENOMIC DNA]</scope>
    <source>
        <strain evidence="3 4">CeCT 8812</strain>
    </source>
</reference>
<dbReference type="InterPro" id="IPR025857">
    <property type="entry name" value="MacB_PCD"/>
</dbReference>
<dbReference type="GO" id="GO:0022857">
    <property type="term" value="F:transmembrane transporter activity"/>
    <property type="evidence" value="ECO:0007669"/>
    <property type="project" value="TreeGrafter"/>
</dbReference>
<keyword evidence="4" id="KW-1185">Reference proteome</keyword>
<keyword evidence="1" id="KW-0812">Transmembrane</keyword>
<dbReference type="OrthoDB" id="9784014at2"/>
<name>A0A2R8A8X9_9RHOB</name>
<dbReference type="Proteomes" id="UP000244932">
    <property type="component" value="Unassembled WGS sequence"/>
</dbReference>
<organism evidence="3 4">
    <name type="scientific">Pontivivens insulae</name>
    <dbReference type="NCBI Taxonomy" id="1639689"/>
    <lineage>
        <taxon>Bacteria</taxon>
        <taxon>Pseudomonadati</taxon>
        <taxon>Pseudomonadota</taxon>
        <taxon>Alphaproteobacteria</taxon>
        <taxon>Rhodobacterales</taxon>
        <taxon>Paracoccaceae</taxon>
        <taxon>Pontivivens</taxon>
    </lineage>
</organism>
<dbReference type="RefSeq" id="WP_108781363.1">
    <property type="nucleotide sequence ID" value="NZ_OMKW01000001.1"/>
</dbReference>
<gene>
    <name evidence="3" type="ORF">POI8812_00984</name>
</gene>
<keyword evidence="1" id="KW-0472">Membrane</keyword>
<feature type="transmembrane region" description="Helical" evidence="1">
    <location>
        <begin position="343"/>
        <end position="369"/>
    </location>
</feature>
<dbReference type="PANTHER" id="PTHR30572:SF4">
    <property type="entry name" value="ABC TRANSPORTER PERMEASE YTRF"/>
    <property type="match status" value="1"/>
</dbReference>
<dbReference type="AlphaFoldDB" id="A0A2R8A8X9"/>
<dbReference type="Pfam" id="PF12704">
    <property type="entry name" value="MacB_PCD"/>
    <property type="match status" value="1"/>
</dbReference>
<feature type="transmembrane region" description="Helical" evidence="1">
    <location>
        <begin position="296"/>
        <end position="323"/>
    </location>
</feature>
<dbReference type="PANTHER" id="PTHR30572">
    <property type="entry name" value="MEMBRANE COMPONENT OF TRANSPORTER-RELATED"/>
    <property type="match status" value="1"/>
</dbReference>
<feature type="domain" description="MacB-like periplasmic core" evidence="2">
    <location>
        <begin position="106"/>
        <end position="223"/>
    </location>
</feature>
<dbReference type="InterPro" id="IPR050250">
    <property type="entry name" value="Macrolide_Exporter_MacB"/>
</dbReference>
<feature type="transmembrane region" description="Helical" evidence="1">
    <location>
        <begin position="15"/>
        <end position="34"/>
    </location>
</feature>
<keyword evidence="1" id="KW-1133">Transmembrane helix</keyword>
<proteinExistence type="predicted"/>
<sequence>MNALYLAAANLRYHWARTIVLIVAAALVLSVPVLTRTLLAAGEAALTARAEATPLLLGTRGSRLDLVMAGAYFTDDLPEPTTMATSEEVWDSGLGIPAPLHTTFTASGVRIVGTTLDYFDLRNLELSEGRVFATLGEAVLGANAARELSLGVGETILSDPENLFDLDGAYPLEMSISGILEPRGTPDDDAVFVDIKTAWIIEGIGHGHEDIIVEGEDAASAAARVVQFSRITPENEASFHFHGDPNGYPVTAVMVAPYDIRSETILRGRYLDAEGPVQAVVPSDVIDALVARLLRIAALVDTVTVIVGFAAALALGLALFLSWRLRAGEMFTAFALGAGRSMIARLALAEVALVLLGAALLATPVVIALSSYADIIVSRLVAFGS</sequence>
<dbReference type="GO" id="GO:0005886">
    <property type="term" value="C:plasma membrane"/>
    <property type="evidence" value="ECO:0007669"/>
    <property type="project" value="TreeGrafter"/>
</dbReference>
<protein>
    <recommendedName>
        <fullName evidence="2">MacB-like periplasmic core domain-containing protein</fullName>
    </recommendedName>
</protein>
<evidence type="ECO:0000313" key="4">
    <source>
        <dbReference type="Proteomes" id="UP000244932"/>
    </source>
</evidence>
<evidence type="ECO:0000313" key="3">
    <source>
        <dbReference type="EMBL" id="SPF28681.1"/>
    </source>
</evidence>
<evidence type="ECO:0000259" key="2">
    <source>
        <dbReference type="Pfam" id="PF12704"/>
    </source>
</evidence>
<dbReference type="EMBL" id="OMKW01000001">
    <property type="protein sequence ID" value="SPF28681.1"/>
    <property type="molecule type" value="Genomic_DNA"/>
</dbReference>
<accession>A0A2R8A8X9</accession>
<evidence type="ECO:0000256" key="1">
    <source>
        <dbReference type="SAM" id="Phobius"/>
    </source>
</evidence>